<protein>
    <submittedName>
        <fullName evidence="1">Uncharacterized protein</fullName>
    </submittedName>
</protein>
<evidence type="ECO:0000313" key="2">
    <source>
        <dbReference type="Proteomes" id="UP001172778"/>
    </source>
</evidence>
<proteinExistence type="predicted"/>
<dbReference type="RefSeq" id="WP_284103266.1">
    <property type="nucleotide sequence ID" value="NZ_JARRAF010000071.1"/>
</dbReference>
<dbReference type="EMBL" id="JARRAF010000071">
    <property type="protein sequence ID" value="MDK2126943.1"/>
    <property type="molecule type" value="Genomic_DNA"/>
</dbReference>
<gene>
    <name evidence="1" type="ORF">PZA18_23135</name>
</gene>
<dbReference type="Proteomes" id="UP001172778">
    <property type="component" value="Unassembled WGS sequence"/>
</dbReference>
<sequence length="88" mass="10209">MSHLNHSEREIPPECARLRAGIAGQRFNEGLILEIYRDRKEGRRGSATQMHLIDCEACLDWLGQQVEPRYLVRAQQAAEYCCLSLWFC</sequence>
<organism evidence="1 2">
    <name type="scientific">Parachitinimonas caeni</name>
    <dbReference type="NCBI Taxonomy" id="3031301"/>
    <lineage>
        <taxon>Bacteria</taxon>
        <taxon>Pseudomonadati</taxon>
        <taxon>Pseudomonadota</taxon>
        <taxon>Betaproteobacteria</taxon>
        <taxon>Neisseriales</taxon>
        <taxon>Chitinibacteraceae</taxon>
        <taxon>Parachitinimonas</taxon>
    </lineage>
</organism>
<keyword evidence="2" id="KW-1185">Reference proteome</keyword>
<name>A0ABT7E3R7_9NEIS</name>
<evidence type="ECO:0000313" key="1">
    <source>
        <dbReference type="EMBL" id="MDK2126943.1"/>
    </source>
</evidence>
<accession>A0ABT7E3R7</accession>
<reference evidence="1" key="1">
    <citation type="submission" date="2023-03" db="EMBL/GenBank/DDBJ databases">
        <title>Chitinimonas shenzhenensis gen. nov., sp. nov., a novel member of family Burkholderiaceae isolated from activated sludge collected in Shen Zhen, China.</title>
        <authorList>
            <person name="Wang X."/>
        </authorList>
    </citation>
    <scope>NUCLEOTIDE SEQUENCE</scope>
    <source>
        <strain evidence="1">DQS-5</strain>
    </source>
</reference>
<comment type="caution">
    <text evidence="1">The sequence shown here is derived from an EMBL/GenBank/DDBJ whole genome shotgun (WGS) entry which is preliminary data.</text>
</comment>